<gene>
    <name evidence="1" type="ORF">EZ444_08820</name>
</gene>
<evidence type="ECO:0000313" key="1">
    <source>
        <dbReference type="EMBL" id="TCC96955.1"/>
    </source>
</evidence>
<dbReference type="Pfam" id="PF08811">
    <property type="entry name" value="DUF1800"/>
    <property type="match status" value="1"/>
</dbReference>
<dbReference type="AlphaFoldDB" id="A0A4R0NA34"/>
<evidence type="ECO:0000313" key="2">
    <source>
        <dbReference type="Proteomes" id="UP000291117"/>
    </source>
</evidence>
<accession>A0A4R0NA34</accession>
<proteinExistence type="predicted"/>
<protein>
    <submittedName>
        <fullName evidence="1">DUF1800 domain-containing protein</fullName>
    </submittedName>
</protein>
<organism evidence="1 2">
    <name type="scientific">Pedobacter hiemivivus</name>
    <dbReference type="NCBI Taxonomy" id="2530454"/>
    <lineage>
        <taxon>Bacteria</taxon>
        <taxon>Pseudomonadati</taxon>
        <taxon>Bacteroidota</taxon>
        <taxon>Sphingobacteriia</taxon>
        <taxon>Sphingobacteriales</taxon>
        <taxon>Sphingobacteriaceae</taxon>
        <taxon>Pedobacter</taxon>
    </lineage>
</organism>
<reference evidence="1 2" key="1">
    <citation type="submission" date="2019-02" db="EMBL/GenBank/DDBJ databases">
        <title>Pedobacter sp. RP-3-8 sp. nov., isolated from Arctic soil.</title>
        <authorList>
            <person name="Dahal R.H."/>
        </authorList>
    </citation>
    <scope>NUCLEOTIDE SEQUENCE [LARGE SCALE GENOMIC DNA]</scope>
    <source>
        <strain evidence="1 2">RP-3-8</strain>
    </source>
</reference>
<dbReference type="InterPro" id="IPR014917">
    <property type="entry name" value="DUF1800"/>
</dbReference>
<keyword evidence="2" id="KW-1185">Reference proteome</keyword>
<sequence length="675" mass="75216">MKKILKICCFFTLLTGSLYLLSSFLINPGSVSIYKFPYKRAGLTERQAAEHLLSRFSYGATPGQVDSVMKIGLENWFNQQLNADLPDDSLNKRLSVYDGLKLSNAEVCSQYPPGFVIRSMAIKDSVISKDSVNKAVDKKAFNLQLRAYMDKKGFKSDQDLYKQFINQKILRAAYTRNQLQEVMTDFWFNHFNVSFFKGECAQFIPAYERDVIRPNVLGKFGQLLLASAQSPAMLYYLDNFTSVGPPATNLPKPKAKPVAANEGADMMMMGGNNDTTVPNKVKTLTKPANVNGLNENYAREVMELHTLGVEGGYTQQDVTQAARVLTGWTVYPISDNAYGSAMKGLVAKIGENNLAQKGYVREGDFLFTPNRHDQGEKVVLGHRFPAGSDPAAAYQEGVTLLDMLAHQPATAKFISRKLAVRFVSDAPVQSLIDRMAKSFTDHDGDMKQVLITLVTSREFWDKKTLFSKTKSPFELAISSVRGLNADVKDPYPLFSWISRMGQKIYYYQAPTGFPDRGKYWINTGSLLNRMDFSLALASGQVSGVKVNLNKITAKQQAQENAEAIINTYSKLLLPEKKLDQTNKKLVDLLNDPSFLVKANNIVRQDKTVSTAVSEKPEVGASGDMMFMSATSDSKSKVAETVEKQKKNYEMFRTKRTAMQALAAGIIIGSPEFQQR</sequence>
<dbReference type="Proteomes" id="UP000291117">
    <property type="component" value="Unassembled WGS sequence"/>
</dbReference>
<dbReference type="EMBL" id="SJSM01000004">
    <property type="protein sequence ID" value="TCC96955.1"/>
    <property type="molecule type" value="Genomic_DNA"/>
</dbReference>
<dbReference type="OrthoDB" id="9772295at2"/>
<dbReference type="RefSeq" id="WP_131608367.1">
    <property type="nucleotide sequence ID" value="NZ_SJSM01000004.1"/>
</dbReference>
<name>A0A4R0NA34_9SPHI</name>
<comment type="caution">
    <text evidence="1">The sequence shown here is derived from an EMBL/GenBank/DDBJ whole genome shotgun (WGS) entry which is preliminary data.</text>
</comment>